<organism evidence="7 8">
    <name type="scientific">Clavelina lepadiformis</name>
    <name type="common">Light-bulb sea squirt</name>
    <name type="synonym">Ascidia lepadiformis</name>
    <dbReference type="NCBI Taxonomy" id="159417"/>
    <lineage>
        <taxon>Eukaryota</taxon>
        <taxon>Metazoa</taxon>
        <taxon>Chordata</taxon>
        <taxon>Tunicata</taxon>
        <taxon>Ascidiacea</taxon>
        <taxon>Aplousobranchia</taxon>
        <taxon>Clavelinidae</taxon>
        <taxon>Clavelina</taxon>
    </lineage>
</organism>
<dbReference type="SUPFAM" id="SSF55550">
    <property type="entry name" value="SH2 domain"/>
    <property type="match status" value="1"/>
</dbReference>
<evidence type="ECO:0000313" key="8">
    <source>
        <dbReference type="Proteomes" id="UP001642483"/>
    </source>
</evidence>
<feature type="compositionally biased region" description="Basic and acidic residues" evidence="5">
    <location>
        <begin position="104"/>
        <end position="118"/>
    </location>
</feature>
<dbReference type="Gene3D" id="2.30.29.30">
    <property type="entry name" value="Pleckstrin-homology domain (PH domain)/Phosphotyrosine-binding domain (PTB)"/>
    <property type="match status" value="1"/>
</dbReference>
<dbReference type="InterPro" id="IPR000980">
    <property type="entry name" value="SH2"/>
</dbReference>
<dbReference type="PRINTS" id="PR00401">
    <property type="entry name" value="SH2DOMAIN"/>
</dbReference>
<dbReference type="InterPro" id="IPR011993">
    <property type="entry name" value="PH-like_dom_sf"/>
</dbReference>
<dbReference type="InterPro" id="IPR030523">
    <property type="entry name" value="SH2B"/>
</dbReference>
<dbReference type="InterPro" id="IPR036860">
    <property type="entry name" value="SH2_dom_sf"/>
</dbReference>
<reference evidence="7 8" key="1">
    <citation type="submission" date="2024-02" db="EMBL/GenBank/DDBJ databases">
        <authorList>
            <person name="Daric V."/>
            <person name="Darras S."/>
        </authorList>
    </citation>
    <scope>NUCLEOTIDE SEQUENCE [LARGE SCALE GENOMIC DNA]</scope>
</reference>
<sequence length="655" mass="72751">MSDQGNVNGVNHMPINDSVATNDWQLAKLCETHAYANAHHLITAIRNVLKESNGYMLQTNLLATAYEKYINNFRESYENESRQMSRRDSSAISTLQPVAENSEEEMHNRHLTSQHDESEQSYQASNTNGTVKISNDGLQLGMCLNATKDRRMSADDVGLSSGNNDVADKHLSTKSKKSRNKIRRGFSFRGIGKDDGKAQSQEEVVSSKESSDKGGNIVSSVINRLRRGSAGHTAKIEKPLSETSVKADNTASYMIVDSNNIGDPLLFQRARIVLRQVSQNYNIEIYSPCKVTKPKIIIEGEDISEVRPTTALEMPDSHYTFVIKTTSTEYIIKMSRHMEFVAWLSDIEELSTKAGYKKLQAYAIDKHPFLPECLRESPPDSGIDNANDESGQQVSGFDFPSNSVSTKTAHAVERGSFIDESHDPSKISSTLAKFGDWESTMTHVDFGGGGGDEDESKGGQSFTQFSIVDLETFPWFHGMLTRLRAAQLVLSGRHGVFLMRQSETRQCGHVLTFNFQGRAKHLRLTIDTDGLCRVQHLKFKSVLDMLQHFRTHPIPLESGGTTHVYLTDFIINEACKLKLPTMQQNTEPSFPDQTTAEGASSVRTNIDCVSESIASSIQTPDISPVNQGTTQLVEDDELSSANNHVRAIDNQYAFS</sequence>
<gene>
    <name evidence="7" type="ORF">CVLEPA_LOCUS6296</name>
</gene>
<evidence type="ECO:0000256" key="1">
    <source>
        <dbReference type="ARBA" id="ARBA00010220"/>
    </source>
</evidence>
<dbReference type="PROSITE" id="PS50001">
    <property type="entry name" value="SH2"/>
    <property type="match status" value="1"/>
</dbReference>
<accession>A0ABP0FAZ3</accession>
<dbReference type="EMBL" id="CAWYQH010000035">
    <property type="protein sequence ID" value="CAK8676871.1"/>
    <property type="molecule type" value="Genomic_DNA"/>
</dbReference>
<evidence type="ECO:0000256" key="4">
    <source>
        <dbReference type="PROSITE-ProRule" id="PRU00191"/>
    </source>
</evidence>
<feature type="domain" description="SH2" evidence="6">
    <location>
        <begin position="475"/>
        <end position="581"/>
    </location>
</feature>
<evidence type="ECO:0000256" key="3">
    <source>
        <dbReference type="ARBA" id="ARBA00022999"/>
    </source>
</evidence>
<dbReference type="Pfam" id="PF00017">
    <property type="entry name" value="SH2"/>
    <property type="match status" value="1"/>
</dbReference>
<keyword evidence="3 4" id="KW-0727">SH2 domain</keyword>
<feature type="compositionally biased region" description="Polar residues" evidence="5">
    <location>
        <begin position="120"/>
        <end position="133"/>
    </location>
</feature>
<keyword evidence="2" id="KW-0597">Phosphoprotein</keyword>
<dbReference type="Gene3D" id="3.30.505.10">
    <property type="entry name" value="SH2 domain"/>
    <property type="match status" value="1"/>
</dbReference>
<protein>
    <recommendedName>
        <fullName evidence="6">SH2 domain-containing protein</fullName>
    </recommendedName>
</protein>
<evidence type="ECO:0000256" key="2">
    <source>
        <dbReference type="ARBA" id="ARBA00022553"/>
    </source>
</evidence>
<evidence type="ECO:0000256" key="5">
    <source>
        <dbReference type="SAM" id="MobiDB-lite"/>
    </source>
</evidence>
<feature type="region of interest" description="Disordered" evidence="5">
    <location>
        <begin position="99"/>
        <end position="133"/>
    </location>
</feature>
<comment type="similarity">
    <text evidence="1">Belongs to the SH2B adapter family.</text>
</comment>
<feature type="compositionally biased region" description="Basic residues" evidence="5">
    <location>
        <begin position="172"/>
        <end position="186"/>
    </location>
</feature>
<dbReference type="Proteomes" id="UP001642483">
    <property type="component" value="Unassembled WGS sequence"/>
</dbReference>
<dbReference type="PANTHER" id="PTHR10872:SF2">
    <property type="entry name" value="LNK, ISOFORM D"/>
    <property type="match status" value="1"/>
</dbReference>
<dbReference type="SMART" id="SM00252">
    <property type="entry name" value="SH2"/>
    <property type="match status" value="1"/>
</dbReference>
<feature type="region of interest" description="Disordered" evidence="5">
    <location>
        <begin position="154"/>
        <end position="217"/>
    </location>
</feature>
<name>A0ABP0FAZ3_CLALP</name>
<proteinExistence type="inferred from homology"/>
<feature type="region of interest" description="Disordered" evidence="5">
    <location>
        <begin position="379"/>
        <end position="399"/>
    </location>
</feature>
<evidence type="ECO:0000313" key="7">
    <source>
        <dbReference type="EMBL" id="CAK8676871.1"/>
    </source>
</evidence>
<evidence type="ECO:0000259" key="6">
    <source>
        <dbReference type="PROSITE" id="PS50001"/>
    </source>
</evidence>
<dbReference type="PANTHER" id="PTHR10872">
    <property type="entry name" value="SH2B ADAPTER PROTEIN"/>
    <property type="match status" value="1"/>
</dbReference>
<dbReference type="SUPFAM" id="SSF50729">
    <property type="entry name" value="PH domain-like"/>
    <property type="match status" value="1"/>
</dbReference>
<keyword evidence="8" id="KW-1185">Reference proteome</keyword>
<feature type="compositionally biased region" description="Polar residues" evidence="5">
    <location>
        <begin position="388"/>
        <end position="399"/>
    </location>
</feature>
<comment type="caution">
    <text evidence="7">The sequence shown here is derived from an EMBL/GenBank/DDBJ whole genome shotgun (WGS) entry which is preliminary data.</text>
</comment>